<keyword evidence="2" id="KW-1185">Reference proteome</keyword>
<dbReference type="EMBL" id="CADIJQ010000009">
    <property type="protein sequence ID" value="CAB3730527.1"/>
    <property type="molecule type" value="Genomic_DNA"/>
</dbReference>
<protein>
    <submittedName>
        <fullName evidence="1">Uncharacterized protein</fullName>
    </submittedName>
</protein>
<dbReference type="Proteomes" id="UP000494269">
    <property type="component" value="Unassembled WGS sequence"/>
</dbReference>
<proteinExistence type="predicted"/>
<gene>
    <name evidence="1" type="ORF">LMG3441_04625</name>
</gene>
<sequence length="99" mass="11075">MKDQTDYACAAITGPEDRGTGVYLRLESDGSTRKVLIRVRSYVEFVDHAEDPAVIACRWVPEQIMSYLDLQNTSCMPDACVDRCIRLGCLCHPNTKMCG</sequence>
<name>A0A6S7APV8_9BURK</name>
<dbReference type="RefSeq" id="WP_175171098.1">
    <property type="nucleotide sequence ID" value="NZ_CADIJQ010000009.1"/>
</dbReference>
<dbReference type="AlphaFoldDB" id="A0A6S7APV8"/>
<evidence type="ECO:0000313" key="2">
    <source>
        <dbReference type="Proteomes" id="UP000494269"/>
    </source>
</evidence>
<reference evidence="1 2" key="1">
    <citation type="submission" date="2020-04" db="EMBL/GenBank/DDBJ databases">
        <authorList>
            <person name="De Canck E."/>
        </authorList>
    </citation>
    <scope>NUCLEOTIDE SEQUENCE [LARGE SCALE GENOMIC DNA]</scope>
    <source>
        <strain evidence="1 2">LMG 3441</strain>
    </source>
</reference>
<organism evidence="1 2">
    <name type="scientific">Achromobacter kerstersii</name>
    <dbReference type="NCBI Taxonomy" id="1353890"/>
    <lineage>
        <taxon>Bacteria</taxon>
        <taxon>Pseudomonadati</taxon>
        <taxon>Pseudomonadota</taxon>
        <taxon>Betaproteobacteria</taxon>
        <taxon>Burkholderiales</taxon>
        <taxon>Alcaligenaceae</taxon>
        <taxon>Achromobacter</taxon>
    </lineage>
</organism>
<accession>A0A6S7APV8</accession>
<evidence type="ECO:0000313" key="1">
    <source>
        <dbReference type="EMBL" id="CAB3730527.1"/>
    </source>
</evidence>